<protein>
    <submittedName>
        <fullName evidence="6">Serine/threonine-protein kinase PknB</fullName>
    </submittedName>
</protein>
<dbReference type="GO" id="GO:0004674">
    <property type="term" value="F:protein serine/threonine kinase activity"/>
    <property type="evidence" value="ECO:0007669"/>
    <property type="project" value="InterPro"/>
</dbReference>
<sequence length="493" mass="55420">MATVHLARRSDDPTVLVALKTPLDDLDEKHLFLREAEAASRVKHPNVVRVLDWGDDPKPFIAFEYVPGGSIDREIRQRQQANTRWTESEVVAMALQLVDALEAVNQQVIHRDLKPANIFVDEQRLKIGDFGIAKYVGEITRSESFKGWGSSAYQAPESSMLESVDARADQYSLGIVLFEFTALRVPFNGSREDVVRQHRYERPPRLNEVTDVSVALGGVVAKMLEKKANDRFASWAELRRALGEVRTRIPVEQPALGLATLAREAAQQVEVAKQRTLDVQRVADERRAQLQDRRELVAFTAKNLFAQVRLHLDSLSNASTSITVSEEPPENAIADARAIEARFLNATMRISLAVVPVTESDEAIAWGSIEVRTHKRIWLGNLLLVAQPLPYGTLQLVEMEREPIVRRDPEDNVGGRYEVIGDIIRAQNVNALLYRRKNKGALSAVQYKERGFDGSGVLEECFEVFVKDAAAERAPVPVAREEAYDFGRGRRRR</sequence>
<dbReference type="KEGG" id="llu:AKJ09_11009"/>
<proteinExistence type="predicted"/>
<organism evidence="6 7">
    <name type="scientific">Labilithrix luteola</name>
    <dbReference type="NCBI Taxonomy" id="1391654"/>
    <lineage>
        <taxon>Bacteria</taxon>
        <taxon>Pseudomonadati</taxon>
        <taxon>Myxococcota</taxon>
        <taxon>Polyangia</taxon>
        <taxon>Polyangiales</taxon>
        <taxon>Labilitrichaceae</taxon>
        <taxon>Labilithrix</taxon>
    </lineage>
</organism>
<accession>A0A0K1QEZ9</accession>
<dbReference type="Pfam" id="PF00069">
    <property type="entry name" value="Pkinase"/>
    <property type="match status" value="1"/>
</dbReference>
<dbReference type="GO" id="GO:0005829">
    <property type="term" value="C:cytosol"/>
    <property type="evidence" value="ECO:0007669"/>
    <property type="project" value="TreeGrafter"/>
</dbReference>
<dbReference type="GO" id="GO:0005776">
    <property type="term" value="C:autophagosome"/>
    <property type="evidence" value="ECO:0007669"/>
    <property type="project" value="TreeGrafter"/>
</dbReference>
<feature type="domain" description="Protein kinase" evidence="5">
    <location>
        <begin position="1"/>
        <end position="256"/>
    </location>
</feature>
<keyword evidence="2" id="KW-0547">Nucleotide-binding</keyword>
<name>A0A0K1QEZ9_9BACT</name>
<keyword evidence="3 6" id="KW-0418">Kinase</keyword>
<evidence type="ECO:0000256" key="4">
    <source>
        <dbReference type="ARBA" id="ARBA00022840"/>
    </source>
</evidence>
<dbReference type="InterPro" id="IPR000719">
    <property type="entry name" value="Prot_kinase_dom"/>
</dbReference>
<dbReference type="InterPro" id="IPR008271">
    <property type="entry name" value="Ser/Thr_kinase_AS"/>
</dbReference>
<dbReference type="GO" id="GO:0005524">
    <property type="term" value="F:ATP binding"/>
    <property type="evidence" value="ECO:0007669"/>
    <property type="project" value="UniProtKB-KW"/>
</dbReference>
<evidence type="ECO:0000313" key="6">
    <source>
        <dbReference type="EMBL" id="AKV04346.1"/>
    </source>
</evidence>
<dbReference type="PROSITE" id="PS00108">
    <property type="entry name" value="PROTEIN_KINASE_ST"/>
    <property type="match status" value="1"/>
</dbReference>
<dbReference type="AlphaFoldDB" id="A0A0K1QEZ9"/>
<dbReference type="PROSITE" id="PS50011">
    <property type="entry name" value="PROTEIN_KINASE_DOM"/>
    <property type="match status" value="1"/>
</dbReference>
<dbReference type="CDD" id="cd14014">
    <property type="entry name" value="STKc_PknB_like"/>
    <property type="match status" value="1"/>
</dbReference>
<dbReference type="PANTHER" id="PTHR24348:SF22">
    <property type="entry name" value="NON-SPECIFIC SERINE_THREONINE PROTEIN KINASE"/>
    <property type="match status" value="1"/>
</dbReference>
<dbReference type="PANTHER" id="PTHR24348">
    <property type="entry name" value="SERINE/THREONINE-PROTEIN KINASE UNC-51-RELATED"/>
    <property type="match status" value="1"/>
</dbReference>
<dbReference type="STRING" id="1391654.AKJ09_11009"/>
<dbReference type="EMBL" id="CP012333">
    <property type="protein sequence ID" value="AKV04346.1"/>
    <property type="molecule type" value="Genomic_DNA"/>
</dbReference>
<dbReference type="SUPFAM" id="SSF56112">
    <property type="entry name" value="Protein kinase-like (PK-like)"/>
    <property type="match status" value="1"/>
</dbReference>
<evidence type="ECO:0000256" key="1">
    <source>
        <dbReference type="ARBA" id="ARBA00022679"/>
    </source>
</evidence>
<evidence type="ECO:0000313" key="7">
    <source>
        <dbReference type="Proteomes" id="UP000064967"/>
    </source>
</evidence>
<evidence type="ECO:0000259" key="5">
    <source>
        <dbReference type="PROSITE" id="PS50011"/>
    </source>
</evidence>
<dbReference type="PATRIC" id="fig|1391654.3.peg.11164"/>
<dbReference type="GO" id="GO:0000407">
    <property type="term" value="C:phagophore assembly site"/>
    <property type="evidence" value="ECO:0007669"/>
    <property type="project" value="TreeGrafter"/>
</dbReference>
<dbReference type="InterPro" id="IPR045269">
    <property type="entry name" value="Atg1-like"/>
</dbReference>
<dbReference type="Proteomes" id="UP000064967">
    <property type="component" value="Chromosome"/>
</dbReference>
<gene>
    <name evidence="6" type="ORF">AKJ09_11009</name>
</gene>
<keyword evidence="7" id="KW-1185">Reference proteome</keyword>
<dbReference type="Gene3D" id="3.30.200.20">
    <property type="entry name" value="Phosphorylase Kinase, domain 1"/>
    <property type="match status" value="1"/>
</dbReference>
<dbReference type="GO" id="GO:0016020">
    <property type="term" value="C:membrane"/>
    <property type="evidence" value="ECO:0007669"/>
    <property type="project" value="TreeGrafter"/>
</dbReference>
<reference evidence="6 7" key="1">
    <citation type="submission" date="2015-08" db="EMBL/GenBank/DDBJ databases">
        <authorList>
            <person name="Babu N.S."/>
            <person name="Beckwith C.J."/>
            <person name="Beseler K.G."/>
            <person name="Brison A."/>
            <person name="Carone J.V."/>
            <person name="Caskin T.P."/>
            <person name="Diamond M."/>
            <person name="Durham M.E."/>
            <person name="Foxe J.M."/>
            <person name="Go M."/>
            <person name="Henderson B.A."/>
            <person name="Jones I.B."/>
            <person name="McGettigan J.A."/>
            <person name="Micheletti S.J."/>
            <person name="Nasrallah M.E."/>
            <person name="Ortiz D."/>
            <person name="Piller C.R."/>
            <person name="Privatt S.R."/>
            <person name="Schneider S.L."/>
            <person name="Sharp S."/>
            <person name="Smith T.C."/>
            <person name="Stanton J.D."/>
            <person name="Ullery H.E."/>
            <person name="Wilson R.J."/>
            <person name="Serrano M.G."/>
            <person name="Buck G."/>
            <person name="Lee V."/>
            <person name="Wang Y."/>
            <person name="Carvalho R."/>
            <person name="Voegtly L."/>
            <person name="Shi R."/>
            <person name="Duckworth R."/>
            <person name="Johnson A."/>
            <person name="Loviza R."/>
            <person name="Walstead R."/>
            <person name="Shah Z."/>
            <person name="Kiflezghi M."/>
            <person name="Wade K."/>
            <person name="Ball S.L."/>
            <person name="Bradley K.W."/>
            <person name="Asai D.J."/>
            <person name="Bowman C.A."/>
            <person name="Russell D.A."/>
            <person name="Pope W.H."/>
            <person name="Jacobs-Sera D."/>
            <person name="Hendrix R.W."/>
            <person name="Hatfull G.F."/>
        </authorList>
    </citation>
    <scope>NUCLEOTIDE SEQUENCE [LARGE SCALE GENOMIC DNA]</scope>
    <source>
        <strain evidence="6 7">DSM 27648</strain>
    </source>
</reference>
<keyword evidence="4" id="KW-0067">ATP-binding</keyword>
<dbReference type="InterPro" id="IPR011009">
    <property type="entry name" value="Kinase-like_dom_sf"/>
</dbReference>
<evidence type="ECO:0000256" key="2">
    <source>
        <dbReference type="ARBA" id="ARBA00022741"/>
    </source>
</evidence>
<evidence type="ECO:0000256" key="3">
    <source>
        <dbReference type="ARBA" id="ARBA00022777"/>
    </source>
</evidence>
<dbReference type="Gene3D" id="1.10.510.10">
    <property type="entry name" value="Transferase(Phosphotransferase) domain 1"/>
    <property type="match status" value="1"/>
</dbReference>
<keyword evidence="1" id="KW-0808">Transferase</keyword>
<dbReference type="SMART" id="SM00220">
    <property type="entry name" value="S_TKc"/>
    <property type="match status" value="1"/>
</dbReference>